<dbReference type="PROSITE" id="PS50042">
    <property type="entry name" value="CNMP_BINDING_3"/>
    <property type="match status" value="1"/>
</dbReference>
<dbReference type="STRING" id="1453497.AT15_03965"/>
<reference evidence="6 7" key="1">
    <citation type="submission" date="2014-02" db="EMBL/GenBank/DDBJ databases">
        <title>Kosmotoga genome sequencing.</title>
        <authorList>
            <person name="Pollo S.M."/>
            <person name="Charchuk R."/>
            <person name="Nesbo C.L."/>
        </authorList>
    </citation>
    <scope>NUCLEOTIDE SEQUENCE [LARGE SCALE GENOMIC DNA]</scope>
    <source>
        <strain evidence="6 7">S304</strain>
    </source>
</reference>
<dbReference type="InterPro" id="IPR018490">
    <property type="entry name" value="cNMP-bd_dom_sf"/>
</dbReference>
<dbReference type="SUPFAM" id="SSF46785">
    <property type="entry name" value="Winged helix' DNA-binding domain"/>
    <property type="match status" value="1"/>
</dbReference>
<evidence type="ECO:0008006" key="8">
    <source>
        <dbReference type="Google" id="ProtNLM"/>
    </source>
</evidence>
<evidence type="ECO:0000313" key="6">
    <source>
        <dbReference type="EMBL" id="OAA29155.1"/>
    </source>
</evidence>
<dbReference type="EMBL" id="JFHK01000020">
    <property type="protein sequence ID" value="OAA29155.1"/>
    <property type="molecule type" value="Genomic_DNA"/>
</dbReference>
<dbReference type="PANTHER" id="PTHR24567:SF58">
    <property type="entry name" value="CYCLIC AMP-BINDING REGULATORY PROTEIN"/>
    <property type="match status" value="1"/>
</dbReference>
<name>A0A176JYX6_9BACT</name>
<dbReference type="Gene3D" id="2.60.120.10">
    <property type="entry name" value="Jelly Rolls"/>
    <property type="match status" value="1"/>
</dbReference>
<dbReference type="InterPro" id="IPR014710">
    <property type="entry name" value="RmlC-like_jellyroll"/>
</dbReference>
<keyword evidence="7" id="KW-1185">Reference proteome</keyword>
<feature type="domain" description="HTH crp-type" evidence="5">
    <location>
        <begin position="150"/>
        <end position="216"/>
    </location>
</feature>
<evidence type="ECO:0000256" key="2">
    <source>
        <dbReference type="ARBA" id="ARBA00023125"/>
    </source>
</evidence>
<dbReference type="InterPro" id="IPR050397">
    <property type="entry name" value="Env_Response_Regulators"/>
</dbReference>
<dbReference type="InterPro" id="IPR000595">
    <property type="entry name" value="cNMP-bd_dom"/>
</dbReference>
<dbReference type="PANTHER" id="PTHR24567">
    <property type="entry name" value="CRP FAMILY TRANSCRIPTIONAL REGULATORY PROTEIN"/>
    <property type="match status" value="1"/>
</dbReference>
<dbReference type="CDD" id="cd00038">
    <property type="entry name" value="CAP_ED"/>
    <property type="match status" value="1"/>
</dbReference>
<keyword evidence="3" id="KW-0804">Transcription</keyword>
<dbReference type="InterPro" id="IPR036390">
    <property type="entry name" value="WH_DNA-bd_sf"/>
</dbReference>
<dbReference type="Pfam" id="PF00027">
    <property type="entry name" value="cNMP_binding"/>
    <property type="match status" value="1"/>
</dbReference>
<dbReference type="InterPro" id="IPR012318">
    <property type="entry name" value="HTH_CRP"/>
</dbReference>
<accession>A0A176JYX6</accession>
<proteinExistence type="predicted"/>
<dbReference type="GO" id="GO:0005829">
    <property type="term" value="C:cytosol"/>
    <property type="evidence" value="ECO:0007669"/>
    <property type="project" value="TreeGrafter"/>
</dbReference>
<dbReference type="SUPFAM" id="SSF51206">
    <property type="entry name" value="cAMP-binding domain-like"/>
    <property type="match status" value="1"/>
</dbReference>
<evidence type="ECO:0000313" key="7">
    <source>
        <dbReference type="Proteomes" id="UP000077339"/>
    </source>
</evidence>
<dbReference type="SMART" id="SM00419">
    <property type="entry name" value="HTH_CRP"/>
    <property type="match status" value="1"/>
</dbReference>
<evidence type="ECO:0000259" key="4">
    <source>
        <dbReference type="PROSITE" id="PS50042"/>
    </source>
</evidence>
<dbReference type="PROSITE" id="PS51063">
    <property type="entry name" value="HTH_CRP_2"/>
    <property type="match status" value="1"/>
</dbReference>
<sequence length="225" mass="25444">MNDLIVNLSRLKPFEEFNVGELEALFRKNGSWLEHYSMGEIIKHRGDKCNALLLLLKGKVSTEMQDTEGKRVVLEKIEAPSILASAILFSSEPTMPVDIVASDKTVMLSMKKELILELCMTKEKFLRGLLKDMGDRVTLLAKKVYFFSLNSLKEKLSQYLLEKAAGKSELTLEITKDELASFFGVTRPSLSRAFSELAKEGMIIQEGKRVKLINKNALRKLGERE</sequence>
<protein>
    <recommendedName>
        <fullName evidence="8">Crp/Fnr family transcriptional regulator</fullName>
    </recommendedName>
</protein>
<dbReference type="AlphaFoldDB" id="A0A176JYX6"/>
<dbReference type="PATRIC" id="fig|1453497.3.peg.785"/>
<organism evidence="6 7">
    <name type="scientific">Kosmotoga arenicorallina S304</name>
    <dbReference type="NCBI Taxonomy" id="1453497"/>
    <lineage>
        <taxon>Bacteria</taxon>
        <taxon>Thermotogati</taxon>
        <taxon>Thermotogota</taxon>
        <taxon>Thermotogae</taxon>
        <taxon>Kosmotogales</taxon>
        <taxon>Kosmotogaceae</taxon>
        <taxon>Kosmotoga</taxon>
    </lineage>
</organism>
<feature type="domain" description="Cyclic nucleotide-binding" evidence="4">
    <location>
        <begin position="35"/>
        <end position="136"/>
    </location>
</feature>
<evidence type="ECO:0000256" key="1">
    <source>
        <dbReference type="ARBA" id="ARBA00023015"/>
    </source>
</evidence>
<dbReference type="GO" id="GO:0003700">
    <property type="term" value="F:DNA-binding transcription factor activity"/>
    <property type="evidence" value="ECO:0007669"/>
    <property type="project" value="TreeGrafter"/>
</dbReference>
<comment type="caution">
    <text evidence="6">The sequence shown here is derived from an EMBL/GenBank/DDBJ whole genome shotgun (WGS) entry which is preliminary data.</text>
</comment>
<evidence type="ECO:0000256" key="3">
    <source>
        <dbReference type="ARBA" id="ARBA00023163"/>
    </source>
</evidence>
<dbReference type="Pfam" id="PF13545">
    <property type="entry name" value="HTH_Crp_2"/>
    <property type="match status" value="1"/>
</dbReference>
<dbReference type="Proteomes" id="UP000077339">
    <property type="component" value="Unassembled WGS sequence"/>
</dbReference>
<evidence type="ECO:0000259" key="5">
    <source>
        <dbReference type="PROSITE" id="PS51063"/>
    </source>
</evidence>
<dbReference type="GO" id="GO:0003677">
    <property type="term" value="F:DNA binding"/>
    <property type="evidence" value="ECO:0007669"/>
    <property type="project" value="UniProtKB-KW"/>
</dbReference>
<keyword evidence="2" id="KW-0238">DNA-binding</keyword>
<gene>
    <name evidence="6" type="ORF">AT15_03965</name>
</gene>
<keyword evidence="1" id="KW-0805">Transcription regulation</keyword>